<gene>
    <name evidence="1" type="primary">INTS4</name>
    <name evidence="1" type="ORF">HDU87_000244</name>
</gene>
<reference evidence="1" key="1">
    <citation type="submission" date="2020-05" db="EMBL/GenBank/DDBJ databases">
        <title>Phylogenomic resolution of chytrid fungi.</title>
        <authorList>
            <person name="Stajich J.E."/>
            <person name="Amses K."/>
            <person name="Simmons R."/>
            <person name="Seto K."/>
            <person name="Myers J."/>
            <person name="Bonds A."/>
            <person name="Quandt C.A."/>
            <person name="Barry K."/>
            <person name="Liu P."/>
            <person name="Grigoriev I."/>
            <person name="Longcore J.E."/>
            <person name="James T.Y."/>
        </authorList>
    </citation>
    <scope>NUCLEOTIDE SEQUENCE</scope>
    <source>
        <strain evidence="1">JEL0379</strain>
    </source>
</reference>
<dbReference type="InterPro" id="IPR016024">
    <property type="entry name" value="ARM-type_fold"/>
</dbReference>
<dbReference type="SUPFAM" id="SSF48371">
    <property type="entry name" value="ARM repeat"/>
    <property type="match status" value="1"/>
</dbReference>
<dbReference type="Proteomes" id="UP001212152">
    <property type="component" value="Unassembled WGS sequence"/>
</dbReference>
<accession>A0AAD5XR74</accession>
<comment type="caution">
    <text evidence="1">The sequence shown here is derived from an EMBL/GenBank/DDBJ whole genome shotgun (WGS) entry which is preliminary data.</text>
</comment>
<keyword evidence="2" id="KW-1185">Reference proteome</keyword>
<dbReference type="AlphaFoldDB" id="A0AAD5XR74"/>
<evidence type="ECO:0000313" key="1">
    <source>
        <dbReference type="EMBL" id="KAJ3185620.1"/>
    </source>
</evidence>
<dbReference type="Gene3D" id="1.25.10.10">
    <property type="entry name" value="Leucine-rich Repeat Variant"/>
    <property type="match status" value="1"/>
</dbReference>
<evidence type="ECO:0000313" key="2">
    <source>
        <dbReference type="Proteomes" id="UP001212152"/>
    </source>
</evidence>
<dbReference type="InterPro" id="IPR011989">
    <property type="entry name" value="ARM-like"/>
</dbReference>
<dbReference type="PANTHER" id="PTHR20938">
    <property type="entry name" value="INTEGRATOR COMPLEX SUBUNIT 4"/>
    <property type="match status" value="1"/>
</dbReference>
<dbReference type="EMBL" id="JADGJQ010000001">
    <property type="protein sequence ID" value="KAJ3185620.1"/>
    <property type="molecule type" value="Genomic_DNA"/>
</dbReference>
<protein>
    <submittedName>
        <fullName evidence="1">Integrator complex subunit 4</fullName>
    </submittedName>
</protein>
<dbReference type="PANTHER" id="PTHR20938:SF0">
    <property type="entry name" value="INTEGRATOR COMPLEX SUBUNIT 4"/>
    <property type="match status" value="1"/>
</dbReference>
<sequence>MQRRPHQHRCLPAAERSAVLRLAATLLVVPSSFVGPDAASISAHCRAALLLAAGLSASTAAASNLRNVRPAIAAQGLLPTAQTALEYLQLLIATDSSFDEQARKLAHDLITDDAEGVRSRALQLLWRLSMLYRTETKGRVMQSPSPWDLAFAALCGILADPSYYVRAQACVYLGAFDAVAPALMIQALQKNSPESLNVGEGLRKNKAMFDIPPSDVVVDPAACGAFVHGMEDEFELVRNAAVGNAKDELLARCSHTFFVDMFNDEAESVRLNAIVSFHQLAKSQTITLSKEQVQLMSMVLQDSKREIRHAAHQFFGVVRAASSPVLLDILELICHGLHRYAEDVTSVMQCLGNLGKVNADLIEPLVPVVLKLDLKFVAQEANITDKDYVARLVCLVSASTVTPIVFPKFVEHHARYLRDKYPFLKSQGSENLVPEDGPRSDALWITTAKTLSEPLTWTDWGPTDSATIAGINENLRHIERATPQSSGSTRLLSARLRSSALFHAIQHDIRTPRCRAQTRSAAARLAHIAYATSLLYLGLDRAARYALALVRFFAHVAWLVTGGLVDDPTTHRLLARINLLKTMRVRGVPFPDLEAIAASLAATLTPTAAASPLEYLVTVIEDFAFPQWTAPHVLLATTATLTRVLPDGSPLPVRAVGGPVSSTPLTVVATLADPPDLSMVAILVLSENRPPALFQPSPECYVPADSGARILQPTRPSRAFLRDPRAKMVVLAAPEAEDDVEMLGRGADHDGAVAGLVTAVRDVQTGRQLLALSIPAPG</sequence>
<name>A0AAD5XR74_9FUNG</name>
<organism evidence="1 2">
    <name type="scientific">Geranomyces variabilis</name>
    <dbReference type="NCBI Taxonomy" id="109894"/>
    <lineage>
        <taxon>Eukaryota</taxon>
        <taxon>Fungi</taxon>
        <taxon>Fungi incertae sedis</taxon>
        <taxon>Chytridiomycota</taxon>
        <taxon>Chytridiomycota incertae sedis</taxon>
        <taxon>Chytridiomycetes</taxon>
        <taxon>Spizellomycetales</taxon>
        <taxon>Powellomycetaceae</taxon>
        <taxon>Geranomyces</taxon>
    </lineage>
</organism>
<proteinExistence type="predicted"/>